<evidence type="ECO:0008006" key="3">
    <source>
        <dbReference type="Google" id="ProtNLM"/>
    </source>
</evidence>
<keyword evidence="2" id="KW-1185">Reference proteome</keyword>
<proteinExistence type="predicted"/>
<dbReference type="EMBL" id="FMWG01000003">
    <property type="protein sequence ID" value="SCZ58608.1"/>
    <property type="molecule type" value="Genomic_DNA"/>
</dbReference>
<dbReference type="PROSITE" id="PS51257">
    <property type="entry name" value="PROKAR_LIPOPROTEIN"/>
    <property type="match status" value="1"/>
</dbReference>
<dbReference type="OrthoDB" id="7773807at2"/>
<dbReference type="AlphaFoldDB" id="A0A1G5QAH0"/>
<name>A0A1G5QAH0_9RHOB</name>
<dbReference type="Proteomes" id="UP000198767">
    <property type="component" value="Unassembled WGS sequence"/>
</dbReference>
<dbReference type="RefSeq" id="WP_090217497.1">
    <property type="nucleotide sequence ID" value="NZ_FMWG01000003.1"/>
</dbReference>
<gene>
    <name evidence="1" type="ORF">SAMN04488118_103356</name>
</gene>
<sequence length="173" mass="18781">MKTTLAVLLTGTLIVAGCGNLRESRLNPGNWFGSSTQAPVASTKPKEEINPLLPVQKRDEGIFAKRPEEDRSTLVNTISALRVEPTSTGAIVSVEGLSNQQGAYDIELRPVKDAPADVLEFELRADHPRTDAQASTSQNPLIRAALSLSTQDLNGIKLIRVVGAENVRETRRR</sequence>
<evidence type="ECO:0000313" key="1">
    <source>
        <dbReference type="EMBL" id="SCZ58608.1"/>
    </source>
</evidence>
<reference evidence="1 2" key="1">
    <citation type="submission" date="2016-10" db="EMBL/GenBank/DDBJ databases">
        <authorList>
            <person name="de Groot N.N."/>
        </authorList>
    </citation>
    <scope>NUCLEOTIDE SEQUENCE [LARGE SCALE GENOMIC DNA]</scope>
    <source>
        <strain evidence="1 2">U95</strain>
    </source>
</reference>
<accession>A0A1G5QAH0</accession>
<dbReference type="STRING" id="1156985.SAMN04488118_103356"/>
<protein>
    <recommendedName>
        <fullName evidence="3">Lipoprotein</fullName>
    </recommendedName>
</protein>
<organism evidence="1 2">
    <name type="scientific">Epibacterium ulvae</name>
    <dbReference type="NCBI Taxonomy" id="1156985"/>
    <lineage>
        <taxon>Bacteria</taxon>
        <taxon>Pseudomonadati</taxon>
        <taxon>Pseudomonadota</taxon>
        <taxon>Alphaproteobacteria</taxon>
        <taxon>Rhodobacterales</taxon>
        <taxon>Roseobacteraceae</taxon>
        <taxon>Epibacterium</taxon>
    </lineage>
</organism>
<evidence type="ECO:0000313" key="2">
    <source>
        <dbReference type="Proteomes" id="UP000198767"/>
    </source>
</evidence>